<protein>
    <submittedName>
        <fullName evidence="4">Fucose isomerase</fullName>
    </submittedName>
</protein>
<dbReference type="PANTHER" id="PTHR31690:SF4">
    <property type="entry name" value="FUCOSE MUTAROTASE"/>
    <property type="match status" value="1"/>
</dbReference>
<comment type="caution">
    <text evidence="4">The sequence shown here is derived from an EMBL/GenBank/DDBJ whole genome shotgun (WGS) entry which is preliminary data.</text>
</comment>
<reference evidence="4" key="2">
    <citation type="submission" date="2021-04" db="EMBL/GenBank/DDBJ databases">
        <authorList>
            <person name="Gilroy R."/>
        </authorList>
    </citation>
    <scope>NUCLEOTIDE SEQUENCE</scope>
    <source>
        <strain evidence="4">ChiBcolR8-3208</strain>
    </source>
</reference>
<dbReference type="GO" id="GO:0062193">
    <property type="term" value="F:D-ribose pyranase activity"/>
    <property type="evidence" value="ECO:0007669"/>
    <property type="project" value="UniProtKB-EC"/>
</dbReference>
<evidence type="ECO:0000256" key="3">
    <source>
        <dbReference type="ARBA" id="ARBA00036324"/>
    </source>
</evidence>
<evidence type="ECO:0000313" key="4">
    <source>
        <dbReference type="EMBL" id="HJB36622.1"/>
    </source>
</evidence>
<dbReference type="InterPro" id="IPR050443">
    <property type="entry name" value="RbsD/FucU_mutarotase"/>
</dbReference>
<gene>
    <name evidence="4" type="ORF">H9942_00960</name>
</gene>
<organism evidence="4 5">
    <name type="scientific">Candidatus Acutalibacter ornithocaccae</name>
    <dbReference type="NCBI Taxonomy" id="2838416"/>
    <lineage>
        <taxon>Bacteria</taxon>
        <taxon>Bacillati</taxon>
        <taxon>Bacillota</taxon>
        <taxon>Clostridia</taxon>
        <taxon>Eubacteriales</taxon>
        <taxon>Acutalibacteraceae</taxon>
        <taxon>Acutalibacter</taxon>
    </lineage>
</organism>
<dbReference type="PANTHER" id="PTHR31690">
    <property type="entry name" value="FUCOSE MUTAROTASE"/>
    <property type="match status" value="1"/>
</dbReference>
<evidence type="ECO:0000256" key="2">
    <source>
        <dbReference type="ARBA" id="ARBA00023235"/>
    </source>
</evidence>
<keyword evidence="2 4" id="KW-0413">Isomerase</keyword>
<dbReference type="InterPro" id="IPR007721">
    <property type="entry name" value="RbsD_FucU"/>
</dbReference>
<dbReference type="EMBL" id="DWXZ01000014">
    <property type="protein sequence ID" value="HJB36622.1"/>
    <property type="molecule type" value="Genomic_DNA"/>
</dbReference>
<dbReference type="InterPro" id="IPR023750">
    <property type="entry name" value="RbsD-like_sf"/>
</dbReference>
<reference evidence="4" key="1">
    <citation type="journal article" date="2021" name="PeerJ">
        <title>Extensive microbial diversity within the chicken gut microbiome revealed by metagenomics and culture.</title>
        <authorList>
            <person name="Gilroy R."/>
            <person name="Ravi A."/>
            <person name="Getino M."/>
            <person name="Pursley I."/>
            <person name="Horton D.L."/>
            <person name="Alikhan N.F."/>
            <person name="Baker D."/>
            <person name="Gharbi K."/>
            <person name="Hall N."/>
            <person name="Watson M."/>
            <person name="Adriaenssens E.M."/>
            <person name="Foster-Nyarko E."/>
            <person name="Jarju S."/>
            <person name="Secka A."/>
            <person name="Antonio M."/>
            <person name="Oren A."/>
            <person name="Chaudhuri R.R."/>
            <person name="La Ragione R."/>
            <person name="Hildebrand F."/>
            <person name="Pallen M.J."/>
        </authorList>
    </citation>
    <scope>NUCLEOTIDE SEQUENCE</scope>
    <source>
        <strain evidence="4">ChiBcolR8-3208</strain>
    </source>
</reference>
<evidence type="ECO:0000256" key="1">
    <source>
        <dbReference type="ARBA" id="ARBA00000223"/>
    </source>
</evidence>
<name>A0A9D2LW49_9FIRM</name>
<dbReference type="GO" id="GO:0036373">
    <property type="term" value="F:L-fucose mutarotase activity"/>
    <property type="evidence" value="ECO:0007669"/>
    <property type="project" value="UniProtKB-EC"/>
</dbReference>
<proteinExistence type="predicted"/>
<dbReference type="AlphaFoldDB" id="A0A9D2LW49"/>
<dbReference type="Proteomes" id="UP000824214">
    <property type="component" value="Unassembled WGS sequence"/>
</dbReference>
<dbReference type="GO" id="GO:0006004">
    <property type="term" value="P:fucose metabolic process"/>
    <property type="evidence" value="ECO:0007669"/>
    <property type="project" value="TreeGrafter"/>
</dbReference>
<dbReference type="GO" id="GO:0042806">
    <property type="term" value="F:fucose binding"/>
    <property type="evidence" value="ECO:0007669"/>
    <property type="project" value="TreeGrafter"/>
</dbReference>
<comment type="catalytic activity">
    <reaction evidence="1">
        <text>beta-D-ribopyranose = beta-D-ribofuranose</text>
        <dbReference type="Rhea" id="RHEA:25432"/>
        <dbReference type="ChEBI" id="CHEBI:27476"/>
        <dbReference type="ChEBI" id="CHEBI:47002"/>
        <dbReference type="EC" id="5.4.99.62"/>
    </reaction>
</comment>
<dbReference type="Gene3D" id="3.40.1650.10">
    <property type="entry name" value="RbsD-like domain"/>
    <property type="match status" value="1"/>
</dbReference>
<comment type="catalytic activity">
    <reaction evidence="3">
        <text>alpha-L-fucose = beta-L-fucose</text>
        <dbReference type="Rhea" id="RHEA:25580"/>
        <dbReference type="ChEBI" id="CHEBI:42548"/>
        <dbReference type="ChEBI" id="CHEBI:42589"/>
        <dbReference type="EC" id="5.1.3.29"/>
    </reaction>
</comment>
<dbReference type="SUPFAM" id="SSF102546">
    <property type="entry name" value="RbsD-like"/>
    <property type="match status" value="1"/>
</dbReference>
<evidence type="ECO:0000313" key="5">
    <source>
        <dbReference type="Proteomes" id="UP000824214"/>
    </source>
</evidence>
<accession>A0A9D2LW49</accession>
<sequence>MLKGIPAILPPELLKILMEMGHGDELLLADANYPRLGQPERVIRCDGHGIPELMEAILSLMPLDSYVEHPTTFMAVLPNDPYVPEIWDTYRAIGAKHEEQGLREEAIDKYTFYKRGAQTYAAVVTGERALYANVILKKGVVKE</sequence>
<dbReference type="Pfam" id="PF05025">
    <property type="entry name" value="RbsD_FucU"/>
    <property type="match status" value="1"/>
</dbReference>